<accession>G7UQV0</accession>
<protein>
    <submittedName>
        <fullName evidence="1">Uncharacterized protein</fullName>
    </submittedName>
</protein>
<dbReference type="KEGG" id="psd:DSC_11890"/>
<dbReference type="AlphaFoldDB" id="G7UQV0"/>
<proteinExistence type="predicted"/>
<dbReference type="Proteomes" id="UP000005870">
    <property type="component" value="Chromosome"/>
</dbReference>
<dbReference type="OrthoDB" id="7069390at2"/>
<dbReference type="HOGENOM" id="CLU_803793_0_0_6"/>
<evidence type="ECO:0000313" key="1">
    <source>
        <dbReference type="EMBL" id="AER57022.1"/>
    </source>
</evidence>
<reference evidence="1 2" key="1">
    <citation type="journal article" date="2012" name="J. Bacteriol.">
        <title>Complete Genome Sequence of the BTEX-Degrading Bacterium Pseudoxanthomonas spadix BD-a59.</title>
        <authorList>
            <person name="Lee S.H."/>
            <person name="Jin H.M."/>
            <person name="Lee H.J."/>
            <person name="Kim J.M."/>
            <person name="Jeon C.O."/>
        </authorList>
    </citation>
    <scope>NUCLEOTIDE SEQUENCE [LARGE SCALE GENOMIC DNA]</scope>
    <source>
        <strain evidence="1 2">BD-a59</strain>
    </source>
</reference>
<dbReference type="eggNOG" id="ENOG5034BUF">
    <property type="taxonomic scope" value="Bacteria"/>
</dbReference>
<keyword evidence="2" id="KW-1185">Reference proteome</keyword>
<sequence>MAFSSEAIDDLIDAHYRGKTGGGELKQLAVLFSPAFWSAFESLLRRDFVRSGPSFAQEVSVSLGYIDKIPMAEFDPPIKDIHGSPITQKTELGDAAFFFIDTVFLPKPANPSVSARGLLLQAKQAESQSPALSVPIVALPRTPNSSTLKELALISSWPRFNLYFTSGSKDWVQEGYELRESARPTQPHAWYIGASPKTDHPWRPRWIAGPAEYAAPCNASLGELLFAVLQDQGERGGVERVGKAFHFDASRLAATDFKLASTASPPDWSDLCHQLMLVCEAYGWPSHLFSETGPRRKSSTFYSLPFHLVARALLAALRKLRVRLSGTYPHRGFPVVVVERTSREG</sequence>
<dbReference type="RefSeq" id="WP_014161195.1">
    <property type="nucleotide sequence ID" value="NC_016147.2"/>
</dbReference>
<organism evidence="1 2">
    <name type="scientific">Pseudoxanthomonas spadix (strain BD-a59)</name>
    <dbReference type="NCBI Taxonomy" id="1045855"/>
    <lineage>
        <taxon>Bacteria</taxon>
        <taxon>Pseudomonadati</taxon>
        <taxon>Pseudomonadota</taxon>
        <taxon>Gammaproteobacteria</taxon>
        <taxon>Lysobacterales</taxon>
        <taxon>Lysobacteraceae</taxon>
        <taxon>Pseudoxanthomonas</taxon>
    </lineage>
</organism>
<gene>
    <name evidence="1" type="ordered locus">DSC_11890</name>
</gene>
<dbReference type="EMBL" id="CP003093">
    <property type="protein sequence ID" value="AER57022.1"/>
    <property type="molecule type" value="Genomic_DNA"/>
</dbReference>
<name>G7UQV0_PSEUP</name>
<evidence type="ECO:0000313" key="2">
    <source>
        <dbReference type="Proteomes" id="UP000005870"/>
    </source>
</evidence>